<dbReference type="HAMAP" id="MF_01925">
    <property type="entry name" value="P5C_reductase"/>
    <property type="match status" value="1"/>
</dbReference>
<dbReference type="Pfam" id="PF03807">
    <property type="entry name" value="F420_oxidored"/>
    <property type="match status" value="1"/>
</dbReference>
<feature type="domain" description="Pyrroline-5-carboxylate reductase catalytic N-terminal" evidence="7">
    <location>
        <begin position="4"/>
        <end position="99"/>
    </location>
</feature>
<protein>
    <recommendedName>
        <fullName evidence="4 5">Pyrroline-5-carboxylate reductase</fullName>
        <shortName evidence="4">P5C reductase</shortName>
        <shortName evidence="4">P5CR</shortName>
        <ecNumber evidence="4 5">1.5.1.2</ecNumber>
    </recommendedName>
    <alternativeName>
        <fullName evidence="4">PCA reductase</fullName>
    </alternativeName>
</protein>
<comment type="pathway">
    <text evidence="4 6">Amino-acid biosynthesis; L-proline biosynthesis; L-proline from L-glutamate 5-semialdehyde: step 1/1.</text>
</comment>
<keyword evidence="3 4" id="KW-0560">Oxidoreductase</keyword>
<comment type="function">
    <text evidence="4">Catalyzes the reduction of 1-pyrroline-5-carboxylate (PCA) to L-proline.</text>
</comment>
<dbReference type="RefSeq" id="WP_222159048.1">
    <property type="nucleotide sequence ID" value="NZ_CP081864.1"/>
</dbReference>
<keyword evidence="4 6" id="KW-0641">Proline biosynthesis</keyword>
<gene>
    <name evidence="4 9" type="primary">proC</name>
    <name evidence="9" type="ORF">K6K13_00270</name>
</gene>
<dbReference type="Pfam" id="PF14748">
    <property type="entry name" value="P5CR_dimer"/>
    <property type="match status" value="1"/>
</dbReference>
<dbReference type="PIRSF" id="PIRSF000193">
    <property type="entry name" value="Pyrrol-5-carb_rd"/>
    <property type="match status" value="1"/>
</dbReference>
<dbReference type="PROSITE" id="PS00521">
    <property type="entry name" value="P5CR"/>
    <property type="match status" value="1"/>
</dbReference>
<dbReference type="PANTHER" id="PTHR11645:SF0">
    <property type="entry name" value="PYRROLINE-5-CARBOXYLATE REDUCTASE 3"/>
    <property type="match status" value="1"/>
</dbReference>
<comment type="similarity">
    <text evidence="1 4 6">Belongs to the pyrroline-5-carboxylate reductase family.</text>
</comment>
<dbReference type="InterPro" id="IPR036291">
    <property type="entry name" value="NAD(P)-bd_dom_sf"/>
</dbReference>
<feature type="domain" description="Pyrroline-5-carboxylate reductase dimerisation" evidence="8">
    <location>
        <begin position="162"/>
        <end position="264"/>
    </location>
</feature>
<organism evidence="9 10">
    <name type="scientific">Symbiopectobacterium purcellii</name>
    <dbReference type="NCBI Taxonomy" id="2871826"/>
    <lineage>
        <taxon>Bacteria</taxon>
        <taxon>Pseudomonadati</taxon>
        <taxon>Pseudomonadota</taxon>
        <taxon>Gammaproteobacteria</taxon>
        <taxon>Enterobacterales</taxon>
        <taxon>Enterobacteriaceae</taxon>
    </lineage>
</organism>
<dbReference type="EMBL" id="CP081864">
    <property type="protein sequence ID" value="QZN95981.1"/>
    <property type="molecule type" value="Genomic_DNA"/>
</dbReference>
<evidence type="ECO:0000313" key="10">
    <source>
        <dbReference type="Proteomes" id="UP000825886"/>
    </source>
</evidence>
<sequence>MNNKIGFIGCGNMGRAILLGLIASHVVSPQQIIAYDIIPDITDGLASQHGIIAATSNADVALQADIIFLAVKPDVVNRALHDIADVLNPNQVLVSIAAGISLEAIGAVIGAERKVVRVMPNTPALVREAICSVTPNAQVTPEELEQVNTLIGSIGRYEQVPEYLIHAVTGVGGSAPAFVFILIEAMADAAVAGGLTRKQAYQFAAQTVLGSAKLVLESGQHPGALKDNVCSPGGTTIEGVAVLEDKGFRAAIYQAVRASTLKSVRLSQDTKPA</sequence>
<evidence type="ECO:0000259" key="7">
    <source>
        <dbReference type="Pfam" id="PF03807"/>
    </source>
</evidence>
<evidence type="ECO:0000259" key="8">
    <source>
        <dbReference type="Pfam" id="PF14748"/>
    </source>
</evidence>
<evidence type="ECO:0000256" key="6">
    <source>
        <dbReference type="RuleBase" id="RU003903"/>
    </source>
</evidence>
<dbReference type="EC" id="1.5.1.2" evidence="4 5"/>
<dbReference type="NCBIfam" id="TIGR00112">
    <property type="entry name" value="proC"/>
    <property type="match status" value="1"/>
</dbReference>
<dbReference type="SUPFAM" id="SSF51735">
    <property type="entry name" value="NAD(P)-binding Rossmann-fold domains"/>
    <property type="match status" value="1"/>
</dbReference>
<reference evidence="9 10" key="1">
    <citation type="submission" date="2021-08" db="EMBL/GenBank/DDBJ databases">
        <title>Culture and genomic analysis of Symbiopectobacterium purcellii sp. nov. gen. nov., isolated from the leafhopper Empoasca decipiens.</title>
        <authorList>
            <person name="Nadal-Jimenez P."/>
            <person name="Siozios S."/>
            <person name="Halliday N."/>
            <person name="Camara M."/>
            <person name="Hurst G.D.D."/>
        </authorList>
    </citation>
    <scope>NUCLEOTIDE SEQUENCE [LARGE SCALE GENOMIC DNA]</scope>
    <source>
        <strain evidence="9 10">SyEd1</strain>
    </source>
</reference>
<dbReference type="Gene3D" id="3.40.50.720">
    <property type="entry name" value="NAD(P)-binding Rossmann-like Domain"/>
    <property type="match status" value="1"/>
</dbReference>
<keyword evidence="4" id="KW-0963">Cytoplasm</keyword>
<evidence type="ECO:0000256" key="4">
    <source>
        <dbReference type="HAMAP-Rule" id="MF_01925"/>
    </source>
</evidence>
<proteinExistence type="inferred from homology"/>
<accession>A0ABX9AMG0</accession>
<comment type="catalytic activity">
    <reaction evidence="4 6">
        <text>L-proline + NADP(+) = (S)-1-pyrroline-5-carboxylate + NADPH + 2 H(+)</text>
        <dbReference type="Rhea" id="RHEA:14109"/>
        <dbReference type="ChEBI" id="CHEBI:15378"/>
        <dbReference type="ChEBI" id="CHEBI:17388"/>
        <dbReference type="ChEBI" id="CHEBI:57783"/>
        <dbReference type="ChEBI" id="CHEBI:58349"/>
        <dbReference type="ChEBI" id="CHEBI:60039"/>
        <dbReference type="EC" id="1.5.1.2"/>
    </reaction>
</comment>
<dbReference type="InterPro" id="IPR029036">
    <property type="entry name" value="P5CR_dimer"/>
</dbReference>
<comment type="catalytic activity">
    <reaction evidence="4">
        <text>L-proline + NAD(+) = (S)-1-pyrroline-5-carboxylate + NADH + 2 H(+)</text>
        <dbReference type="Rhea" id="RHEA:14105"/>
        <dbReference type="ChEBI" id="CHEBI:15378"/>
        <dbReference type="ChEBI" id="CHEBI:17388"/>
        <dbReference type="ChEBI" id="CHEBI:57540"/>
        <dbReference type="ChEBI" id="CHEBI:57945"/>
        <dbReference type="ChEBI" id="CHEBI:60039"/>
        <dbReference type="EC" id="1.5.1.2"/>
    </reaction>
</comment>
<dbReference type="InterPro" id="IPR008927">
    <property type="entry name" value="6-PGluconate_DH-like_C_sf"/>
</dbReference>
<keyword evidence="2 4" id="KW-0521">NADP</keyword>
<name>A0ABX9AMG0_9ENTR</name>
<dbReference type="InterPro" id="IPR053790">
    <property type="entry name" value="P5CR-like_CS"/>
</dbReference>
<keyword evidence="10" id="KW-1185">Reference proteome</keyword>
<evidence type="ECO:0000256" key="1">
    <source>
        <dbReference type="ARBA" id="ARBA00005525"/>
    </source>
</evidence>
<dbReference type="InterPro" id="IPR000304">
    <property type="entry name" value="Pyrroline-COOH_reductase"/>
</dbReference>
<dbReference type="SUPFAM" id="SSF48179">
    <property type="entry name" value="6-phosphogluconate dehydrogenase C-terminal domain-like"/>
    <property type="match status" value="1"/>
</dbReference>
<comment type="subcellular location">
    <subcellularLocation>
        <location evidence="4">Cytoplasm</location>
    </subcellularLocation>
</comment>
<evidence type="ECO:0000256" key="2">
    <source>
        <dbReference type="ARBA" id="ARBA00022857"/>
    </source>
</evidence>
<evidence type="ECO:0000256" key="3">
    <source>
        <dbReference type="ARBA" id="ARBA00023002"/>
    </source>
</evidence>
<evidence type="ECO:0000256" key="5">
    <source>
        <dbReference type="NCBIfam" id="TIGR00112"/>
    </source>
</evidence>
<dbReference type="Proteomes" id="UP000825886">
    <property type="component" value="Chromosome"/>
</dbReference>
<dbReference type="Gene3D" id="1.10.3730.10">
    <property type="entry name" value="ProC C-terminal domain-like"/>
    <property type="match status" value="1"/>
</dbReference>
<keyword evidence="4 6" id="KW-0028">Amino-acid biosynthesis</keyword>
<dbReference type="GO" id="GO:0004735">
    <property type="term" value="F:pyrroline-5-carboxylate reductase activity"/>
    <property type="evidence" value="ECO:0007669"/>
    <property type="project" value="UniProtKB-EC"/>
</dbReference>
<dbReference type="PANTHER" id="PTHR11645">
    <property type="entry name" value="PYRROLINE-5-CARBOXYLATE REDUCTASE"/>
    <property type="match status" value="1"/>
</dbReference>
<dbReference type="InterPro" id="IPR028939">
    <property type="entry name" value="P5C_Rdtase_cat_N"/>
</dbReference>
<evidence type="ECO:0000313" key="9">
    <source>
        <dbReference type="EMBL" id="QZN95981.1"/>
    </source>
</evidence>